<comment type="subcellular location">
    <subcellularLocation>
        <location evidence="1">Nucleus</location>
    </subcellularLocation>
</comment>
<dbReference type="InterPro" id="IPR003657">
    <property type="entry name" value="WRKY_dom"/>
</dbReference>
<dbReference type="Proteomes" id="UP000032180">
    <property type="component" value="Chromosome 6"/>
</dbReference>
<dbReference type="SUPFAM" id="SSF118290">
    <property type="entry name" value="WRKY DNA-binding domain"/>
    <property type="match status" value="1"/>
</dbReference>
<dbReference type="GO" id="GO:0000976">
    <property type="term" value="F:transcription cis-regulatory region binding"/>
    <property type="evidence" value="ECO:0007669"/>
    <property type="project" value="TreeGrafter"/>
</dbReference>
<evidence type="ECO:0000256" key="9">
    <source>
        <dbReference type="SAM" id="MobiDB-lite"/>
    </source>
</evidence>
<evidence type="ECO:0000256" key="1">
    <source>
        <dbReference type="ARBA" id="ARBA00004123"/>
    </source>
</evidence>
<accession>A0A0D9WQP2</accession>
<reference evidence="11 12" key="1">
    <citation type="submission" date="2012-08" db="EMBL/GenBank/DDBJ databases">
        <title>Oryza genome evolution.</title>
        <authorList>
            <person name="Wing R.A."/>
        </authorList>
    </citation>
    <scope>NUCLEOTIDE SEQUENCE</scope>
</reference>
<evidence type="ECO:0000256" key="6">
    <source>
        <dbReference type="ARBA" id="ARBA00023242"/>
    </source>
</evidence>
<dbReference type="Gene3D" id="2.20.25.80">
    <property type="entry name" value="WRKY domain"/>
    <property type="match status" value="1"/>
</dbReference>
<evidence type="ECO:0000256" key="7">
    <source>
        <dbReference type="ARBA" id="ARBA00059977"/>
    </source>
</evidence>
<dbReference type="FunFam" id="2.20.25.80:FF:000004">
    <property type="entry name" value="WRKY transcription factor 65"/>
    <property type="match status" value="1"/>
</dbReference>
<evidence type="ECO:0000259" key="10">
    <source>
        <dbReference type="PROSITE" id="PS50811"/>
    </source>
</evidence>
<dbReference type="Gramene" id="LPERR06G13580.1">
    <property type="protein sequence ID" value="LPERR06G13580.1"/>
    <property type="gene ID" value="LPERR06G13580"/>
</dbReference>
<dbReference type="AlphaFoldDB" id="A0A0D9WQP2"/>
<organism evidence="11 12">
    <name type="scientific">Leersia perrieri</name>
    <dbReference type="NCBI Taxonomy" id="77586"/>
    <lineage>
        <taxon>Eukaryota</taxon>
        <taxon>Viridiplantae</taxon>
        <taxon>Streptophyta</taxon>
        <taxon>Embryophyta</taxon>
        <taxon>Tracheophyta</taxon>
        <taxon>Spermatophyta</taxon>
        <taxon>Magnoliopsida</taxon>
        <taxon>Liliopsida</taxon>
        <taxon>Poales</taxon>
        <taxon>Poaceae</taxon>
        <taxon>BOP clade</taxon>
        <taxon>Oryzoideae</taxon>
        <taxon>Oryzeae</taxon>
        <taxon>Oryzinae</taxon>
        <taxon>Leersia</taxon>
    </lineage>
</organism>
<dbReference type="EnsemblPlants" id="LPERR06G13580.1">
    <property type="protein sequence ID" value="LPERR06G13580.1"/>
    <property type="gene ID" value="LPERR06G13580"/>
</dbReference>
<keyword evidence="6" id="KW-0539">Nucleus</keyword>
<dbReference type="InterPro" id="IPR036576">
    <property type="entry name" value="WRKY_dom_sf"/>
</dbReference>
<evidence type="ECO:0000313" key="12">
    <source>
        <dbReference type="Proteomes" id="UP000032180"/>
    </source>
</evidence>
<feature type="compositionally biased region" description="Low complexity" evidence="9">
    <location>
        <begin position="219"/>
        <end position="234"/>
    </location>
</feature>
<comment type="similarity">
    <text evidence="2">Belongs to the WRKY group II-a family.</text>
</comment>
<dbReference type="HOGENOM" id="CLU_029232_0_0_1"/>
<sequence length="304" mass="32173">MDAGDAWWYGAGVNNWDLDAVVRFGCGGHVTPPPPPPPLPVLGDDDDAWLAPLPDLAVTDADPVAALLAASSAPAPPLPDSLQPPTVPSTEETPPPPADTKQPSTGVARAGGGSRSSARRKKRQVAKEVIRVAANGPAADEWAWRKYGQKPIKGSPYPRGYYRCSSDKSCAARKQVERCRLDPSFLILTYTGSHSGHDVPLHRNSLAGTTRLKHSTLPSTETAASSSHSQSASTPLLTSSSVEMVNNHGGGGEEEEDCDVVDGDAADNCMVVDYEDGEEEEAIQAVEWGTPMSDEVIAEGGEWR</sequence>
<feature type="region of interest" description="Disordered" evidence="9">
    <location>
        <begin position="72"/>
        <end position="125"/>
    </location>
</feature>
<feature type="region of interest" description="Disordered" evidence="9">
    <location>
        <begin position="214"/>
        <end position="259"/>
    </location>
</feature>
<evidence type="ECO:0000256" key="4">
    <source>
        <dbReference type="ARBA" id="ARBA00023125"/>
    </source>
</evidence>
<name>A0A0D9WQP2_9ORYZ</name>
<evidence type="ECO:0000256" key="5">
    <source>
        <dbReference type="ARBA" id="ARBA00023163"/>
    </source>
</evidence>
<dbReference type="PROSITE" id="PS50811">
    <property type="entry name" value="WRKY"/>
    <property type="match status" value="1"/>
</dbReference>
<feature type="domain" description="WRKY" evidence="10">
    <location>
        <begin position="133"/>
        <end position="200"/>
    </location>
</feature>
<dbReference type="PANTHER" id="PTHR32096">
    <property type="entry name" value="WRKY TRANSCRIPTION FACTOR 30-RELATED-RELATED"/>
    <property type="match status" value="1"/>
</dbReference>
<keyword evidence="4" id="KW-0238">DNA-binding</keyword>
<protein>
    <recommendedName>
        <fullName evidence="8">WRKY transcription factor WRKY51</fullName>
    </recommendedName>
</protein>
<evidence type="ECO:0000256" key="8">
    <source>
        <dbReference type="ARBA" id="ARBA00070168"/>
    </source>
</evidence>
<proteinExistence type="inferred from homology"/>
<dbReference type="STRING" id="77586.A0A0D9WQP2"/>
<dbReference type="GO" id="GO:0003700">
    <property type="term" value="F:DNA-binding transcription factor activity"/>
    <property type="evidence" value="ECO:0007669"/>
    <property type="project" value="InterPro"/>
</dbReference>
<dbReference type="GO" id="GO:0005634">
    <property type="term" value="C:nucleus"/>
    <property type="evidence" value="ECO:0007669"/>
    <property type="project" value="UniProtKB-SubCell"/>
</dbReference>
<dbReference type="Pfam" id="PF03106">
    <property type="entry name" value="WRKY"/>
    <property type="match status" value="1"/>
</dbReference>
<evidence type="ECO:0000313" key="11">
    <source>
        <dbReference type="EnsemblPlants" id="LPERR06G13580.1"/>
    </source>
</evidence>
<keyword evidence="5" id="KW-0804">Transcription</keyword>
<reference evidence="11" key="3">
    <citation type="submission" date="2015-04" db="UniProtKB">
        <authorList>
            <consortium name="EnsemblPlants"/>
        </authorList>
    </citation>
    <scope>IDENTIFICATION</scope>
</reference>
<dbReference type="InterPro" id="IPR044810">
    <property type="entry name" value="WRKY_plant"/>
</dbReference>
<dbReference type="PANTHER" id="PTHR32096:SF18">
    <property type="entry name" value="DISEASE RESISTANCE PROTEIN RRS1B-RELATED"/>
    <property type="match status" value="1"/>
</dbReference>
<reference evidence="12" key="2">
    <citation type="submission" date="2013-12" db="EMBL/GenBank/DDBJ databases">
        <authorList>
            <person name="Yu Y."/>
            <person name="Lee S."/>
            <person name="de Baynast K."/>
            <person name="Wissotski M."/>
            <person name="Liu L."/>
            <person name="Talag J."/>
            <person name="Goicoechea J."/>
            <person name="Angelova A."/>
            <person name="Jetty R."/>
            <person name="Kudrna D."/>
            <person name="Golser W."/>
            <person name="Rivera L."/>
            <person name="Zhang J."/>
            <person name="Wing R."/>
        </authorList>
    </citation>
    <scope>NUCLEOTIDE SEQUENCE</scope>
</reference>
<feature type="compositionally biased region" description="Polar residues" evidence="9">
    <location>
        <begin position="235"/>
        <end position="244"/>
    </location>
</feature>
<dbReference type="eggNOG" id="ENOG502QW38">
    <property type="taxonomic scope" value="Eukaryota"/>
</dbReference>
<evidence type="ECO:0000256" key="2">
    <source>
        <dbReference type="ARBA" id="ARBA00008189"/>
    </source>
</evidence>
<feature type="compositionally biased region" description="Low complexity" evidence="9">
    <location>
        <begin position="80"/>
        <end position="92"/>
    </location>
</feature>
<dbReference type="SMART" id="SM00774">
    <property type="entry name" value="WRKY"/>
    <property type="match status" value="1"/>
</dbReference>
<keyword evidence="12" id="KW-1185">Reference proteome</keyword>
<comment type="function">
    <text evidence="7">Transcription factor. Interacts, when in complex with WRKY71, specifically with the W box (5'-(T)TGAC[CT]-3'), a frequently occurring elicitor-responsive cis-acting element. Represses specifically gibberellic acid (GA)-induced promoters in aleurone cells, probably by interfering with GAM1.</text>
</comment>
<keyword evidence="3" id="KW-0805">Transcription regulation</keyword>
<evidence type="ECO:0000256" key="3">
    <source>
        <dbReference type="ARBA" id="ARBA00023015"/>
    </source>
</evidence>